<proteinExistence type="predicted"/>
<sequence length="510" mass="55901">MATRMPNGDNVSAVTNVPVIRLSEVSKRYGGTYALRGVDFDVRPGEIHALLGENGAGKSTMVKIISGAVAHDSGTVQVDGRECAFTAPKDSVDAGISMVYQEGSLVESMTVAQNLFMGDEKVFNNLAHLNIAARELLESHNFHIRPEVAVGTLGVGQKQMVEIARAVHRNAKVVILDEPTSSVTPEERLQLFMSMRHLERRGIGVIFITHMLDEAFEQADRITVLRDGEVQGTLTRPEFSRDEVVRMMVGRNVEMRRVPAGRQPEPIPVLEVEDVTLLPVVRNMSFSAYAGEIVGIYGLVGAGRSEVAMIVSGIMKRRRLRGGITRLNGREVRFRTPRHARKAGIVYITEDRKASGFFSHLTIADNIYLGHLCGAARLPLVVRPGAKKSVAQRFVERFQVRTLQPHRATLEELSGGNQQKVVLAKGLTRTPLVAIIDEPTRGVDLGTIPEIHAMIRGLADDGVAVVVISSYMPEIRALSDRILVAKNGTIAAEFDPEEADETRLMFAAVH</sequence>
<dbReference type="InterPro" id="IPR050107">
    <property type="entry name" value="ABC_carbohydrate_import_ATPase"/>
</dbReference>
<keyword evidence="7" id="KW-1185">Reference proteome</keyword>
<evidence type="ECO:0000313" key="6">
    <source>
        <dbReference type="EMBL" id="RDI55965.1"/>
    </source>
</evidence>
<dbReference type="InterPro" id="IPR003593">
    <property type="entry name" value="AAA+_ATPase"/>
</dbReference>
<keyword evidence="3" id="KW-0547">Nucleotide-binding</keyword>
<dbReference type="InterPro" id="IPR027417">
    <property type="entry name" value="P-loop_NTPase"/>
</dbReference>
<dbReference type="PANTHER" id="PTHR43790:SF9">
    <property type="entry name" value="GALACTOFURANOSE TRANSPORTER ATP-BINDING PROTEIN YTFR"/>
    <property type="match status" value="1"/>
</dbReference>
<dbReference type="GO" id="GO:0016887">
    <property type="term" value="F:ATP hydrolysis activity"/>
    <property type="evidence" value="ECO:0007669"/>
    <property type="project" value="InterPro"/>
</dbReference>
<accession>A0A370HG29</accession>
<dbReference type="SUPFAM" id="SSF52540">
    <property type="entry name" value="P-loop containing nucleoside triphosphate hydrolases"/>
    <property type="match status" value="2"/>
</dbReference>
<keyword evidence="4 6" id="KW-0067">ATP-binding</keyword>
<evidence type="ECO:0000259" key="5">
    <source>
        <dbReference type="PROSITE" id="PS50893"/>
    </source>
</evidence>
<dbReference type="InterPro" id="IPR003439">
    <property type="entry name" value="ABC_transporter-like_ATP-bd"/>
</dbReference>
<dbReference type="Pfam" id="PF00005">
    <property type="entry name" value="ABC_tran"/>
    <property type="match status" value="2"/>
</dbReference>
<dbReference type="GO" id="GO:0005524">
    <property type="term" value="F:ATP binding"/>
    <property type="evidence" value="ECO:0007669"/>
    <property type="project" value="UniProtKB-KW"/>
</dbReference>
<evidence type="ECO:0000256" key="2">
    <source>
        <dbReference type="ARBA" id="ARBA00022737"/>
    </source>
</evidence>
<dbReference type="PROSITE" id="PS50893">
    <property type="entry name" value="ABC_TRANSPORTER_2"/>
    <property type="match status" value="2"/>
</dbReference>
<dbReference type="EMBL" id="QQAZ01000001">
    <property type="protein sequence ID" value="RDI55965.1"/>
    <property type="molecule type" value="Genomic_DNA"/>
</dbReference>
<dbReference type="Gene3D" id="3.40.50.300">
    <property type="entry name" value="P-loop containing nucleotide triphosphate hydrolases"/>
    <property type="match status" value="2"/>
</dbReference>
<comment type="caution">
    <text evidence="6">The sequence shown here is derived from an EMBL/GenBank/DDBJ whole genome shotgun (WGS) entry which is preliminary data.</text>
</comment>
<dbReference type="SMART" id="SM00382">
    <property type="entry name" value="AAA"/>
    <property type="match status" value="2"/>
</dbReference>
<feature type="domain" description="ABC transporter" evidence="5">
    <location>
        <begin position="264"/>
        <end position="507"/>
    </location>
</feature>
<protein>
    <submittedName>
        <fullName evidence="6">Monosaccharide ABC transporter ATP-binding protein (CUT2 family)</fullName>
    </submittedName>
</protein>
<name>A0A370HG29_9NOCA</name>
<feature type="domain" description="ABC transporter" evidence="5">
    <location>
        <begin position="20"/>
        <end position="252"/>
    </location>
</feature>
<evidence type="ECO:0000256" key="1">
    <source>
        <dbReference type="ARBA" id="ARBA00022448"/>
    </source>
</evidence>
<gene>
    <name evidence="6" type="ORF">DFR68_101802</name>
</gene>
<dbReference type="CDD" id="cd03216">
    <property type="entry name" value="ABC_Carb_Monos_I"/>
    <property type="match status" value="1"/>
</dbReference>
<dbReference type="STRING" id="1210089.GCA_001613165_01912"/>
<evidence type="ECO:0000256" key="3">
    <source>
        <dbReference type="ARBA" id="ARBA00022741"/>
    </source>
</evidence>
<dbReference type="CDD" id="cd03215">
    <property type="entry name" value="ABC_Carb_Monos_II"/>
    <property type="match status" value="1"/>
</dbReference>
<keyword evidence="1" id="KW-0813">Transport</keyword>
<keyword evidence="2" id="KW-0677">Repeat</keyword>
<dbReference type="AlphaFoldDB" id="A0A370HG29"/>
<dbReference type="RefSeq" id="WP_246010763.1">
    <property type="nucleotide sequence ID" value="NZ_QQAZ01000001.1"/>
</dbReference>
<dbReference type="PROSITE" id="PS00211">
    <property type="entry name" value="ABC_TRANSPORTER_1"/>
    <property type="match status" value="1"/>
</dbReference>
<organism evidence="6 7">
    <name type="scientific">Nocardia mexicana</name>
    <dbReference type="NCBI Taxonomy" id="279262"/>
    <lineage>
        <taxon>Bacteria</taxon>
        <taxon>Bacillati</taxon>
        <taxon>Actinomycetota</taxon>
        <taxon>Actinomycetes</taxon>
        <taxon>Mycobacteriales</taxon>
        <taxon>Nocardiaceae</taxon>
        <taxon>Nocardia</taxon>
    </lineage>
</organism>
<dbReference type="InterPro" id="IPR017871">
    <property type="entry name" value="ABC_transporter-like_CS"/>
</dbReference>
<reference evidence="6 7" key="1">
    <citation type="submission" date="2018-07" db="EMBL/GenBank/DDBJ databases">
        <title>Genomic Encyclopedia of Type Strains, Phase IV (KMG-IV): sequencing the most valuable type-strain genomes for metagenomic binning, comparative biology and taxonomic classification.</title>
        <authorList>
            <person name="Goeker M."/>
        </authorList>
    </citation>
    <scope>NUCLEOTIDE SEQUENCE [LARGE SCALE GENOMIC DNA]</scope>
    <source>
        <strain evidence="6 7">DSM 44952</strain>
    </source>
</reference>
<evidence type="ECO:0000313" key="7">
    <source>
        <dbReference type="Proteomes" id="UP000255355"/>
    </source>
</evidence>
<dbReference type="Proteomes" id="UP000255355">
    <property type="component" value="Unassembled WGS sequence"/>
</dbReference>
<dbReference type="PANTHER" id="PTHR43790">
    <property type="entry name" value="CARBOHYDRATE TRANSPORT ATP-BINDING PROTEIN MG119-RELATED"/>
    <property type="match status" value="1"/>
</dbReference>
<evidence type="ECO:0000256" key="4">
    <source>
        <dbReference type="ARBA" id="ARBA00022840"/>
    </source>
</evidence>